<feature type="region of interest" description="Disordered" evidence="1">
    <location>
        <begin position="229"/>
        <end position="270"/>
    </location>
</feature>
<protein>
    <submittedName>
        <fullName evidence="2">Uncharacterized protein</fullName>
    </submittedName>
</protein>
<evidence type="ECO:0000313" key="2">
    <source>
        <dbReference type="EMBL" id="KAJ4266062.1"/>
    </source>
</evidence>
<proteinExistence type="predicted"/>
<keyword evidence="3" id="KW-1185">Reference proteome</keyword>
<sequence length="270" mass="30343">MPPVRTAKSNSCADAPALGAETPKKRLLKPVCKGVKDANFRSSQHNWDGHYHHSIGTSTRVISFGNYFVLTDEHIDDIAVLARQFNYTDVSYDAKNDARGVTNEGAIRLAKALPNLKIVELPGTGRISDEGLIGFFKNLPHLRTLEVTGCGRNFISGSDVTGRAFDELRQHPEWVPNLKSLIVKDRQNDKEFVKSVRELGKERGTLMISLVSRHEEKNYGDWDLEESSTHYKKGRKQSEKPKNKRFASPEMDPFLFGKWGGGGYGPWGKW</sequence>
<dbReference type="Proteomes" id="UP001152049">
    <property type="component" value="Unassembled WGS sequence"/>
</dbReference>
<dbReference type="SUPFAM" id="SSF52047">
    <property type="entry name" value="RNI-like"/>
    <property type="match status" value="1"/>
</dbReference>
<evidence type="ECO:0000256" key="1">
    <source>
        <dbReference type="SAM" id="MobiDB-lite"/>
    </source>
</evidence>
<dbReference type="InterPro" id="IPR032675">
    <property type="entry name" value="LRR_dom_sf"/>
</dbReference>
<dbReference type="OrthoDB" id="550575at2759"/>
<dbReference type="Gene3D" id="3.80.10.10">
    <property type="entry name" value="Ribonuclease Inhibitor"/>
    <property type="match status" value="1"/>
</dbReference>
<comment type="caution">
    <text evidence="2">The sequence shown here is derived from an EMBL/GenBank/DDBJ whole genome shotgun (WGS) entry which is preliminary data.</text>
</comment>
<organism evidence="2 3">
    <name type="scientific">Fusarium torreyae</name>
    <dbReference type="NCBI Taxonomy" id="1237075"/>
    <lineage>
        <taxon>Eukaryota</taxon>
        <taxon>Fungi</taxon>
        <taxon>Dikarya</taxon>
        <taxon>Ascomycota</taxon>
        <taxon>Pezizomycotina</taxon>
        <taxon>Sordariomycetes</taxon>
        <taxon>Hypocreomycetidae</taxon>
        <taxon>Hypocreales</taxon>
        <taxon>Nectriaceae</taxon>
        <taxon>Fusarium</taxon>
    </lineage>
</organism>
<dbReference type="EMBL" id="JAOQAZ010000005">
    <property type="protein sequence ID" value="KAJ4266062.1"/>
    <property type="molecule type" value="Genomic_DNA"/>
</dbReference>
<name>A0A9W8VHR6_9HYPO</name>
<reference evidence="2" key="1">
    <citation type="submission" date="2022-09" db="EMBL/GenBank/DDBJ databases">
        <title>Fusarium specimens isolated from Avocado Roots.</title>
        <authorList>
            <person name="Stajich J."/>
            <person name="Roper C."/>
            <person name="Heimlech-Rivalta G."/>
        </authorList>
    </citation>
    <scope>NUCLEOTIDE SEQUENCE</scope>
    <source>
        <strain evidence="2">CF00136</strain>
    </source>
</reference>
<feature type="compositionally biased region" description="Gly residues" evidence="1">
    <location>
        <begin position="258"/>
        <end position="270"/>
    </location>
</feature>
<accession>A0A9W8VHR6</accession>
<dbReference type="AlphaFoldDB" id="A0A9W8VHR6"/>
<gene>
    <name evidence="2" type="ORF">NW762_004035</name>
</gene>
<evidence type="ECO:0000313" key="3">
    <source>
        <dbReference type="Proteomes" id="UP001152049"/>
    </source>
</evidence>